<organism evidence="1 2">
    <name type="scientific">Trema orientale</name>
    <name type="common">Charcoal tree</name>
    <name type="synonym">Celtis orientalis</name>
    <dbReference type="NCBI Taxonomy" id="63057"/>
    <lineage>
        <taxon>Eukaryota</taxon>
        <taxon>Viridiplantae</taxon>
        <taxon>Streptophyta</taxon>
        <taxon>Embryophyta</taxon>
        <taxon>Tracheophyta</taxon>
        <taxon>Spermatophyta</taxon>
        <taxon>Magnoliopsida</taxon>
        <taxon>eudicotyledons</taxon>
        <taxon>Gunneridae</taxon>
        <taxon>Pentapetalae</taxon>
        <taxon>rosids</taxon>
        <taxon>fabids</taxon>
        <taxon>Rosales</taxon>
        <taxon>Cannabaceae</taxon>
        <taxon>Trema</taxon>
    </lineage>
</organism>
<dbReference type="InParanoid" id="A0A2P5C6I0"/>
<reference evidence="2" key="1">
    <citation type="submission" date="2016-06" db="EMBL/GenBank/DDBJ databases">
        <title>Parallel loss of symbiosis genes in relatives of nitrogen-fixing non-legume Parasponia.</title>
        <authorList>
            <person name="Van Velzen R."/>
            <person name="Holmer R."/>
            <person name="Bu F."/>
            <person name="Rutten L."/>
            <person name="Van Zeijl A."/>
            <person name="Liu W."/>
            <person name="Santuari L."/>
            <person name="Cao Q."/>
            <person name="Sharma T."/>
            <person name="Shen D."/>
            <person name="Roswanjaya Y."/>
            <person name="Wardhani T."/>
            <person name="Kalhor M.S."/>
            <person name="Jansen J."/>
            <person name="Van den Hoogen J."/>
            <person name="Gungor B."/>
            <person name="Hartog M."/>
            <person name="Hontelez J."/>
            <person name="Verver J."/>
            <person name="Yang W.-C."/>
            <person name="Schijlen E."/>
            <person name="Repin R."/>
            <person name="Schilthuizen M."/>
            <person name="Schranz E."/>
            <person name="Heidstra R."/>
            <person name="Miyata K."/>
            <person name="Fedorova E."/>
            <person name="Kohlen W."/>
            <person name="Bisseling T."/>
            <person name="Smit S."/>
            <person name="Geurts R."/>
        </authorList>
    </citation>
    <scope>NUCLEOTIDE SEQUENCE [LARGE SCALE GENOMIC DNA]</scope>
    <source>
        <strain evidence="2">cv. RG33-2</strain>
    </source>
</reference>
<name>A0A2P5C6I0_TREOI</name>
<dbReference type="EMBL" id="JXTC01000406">
    <property type="protein sequence ID" value="PON56639.1"/>
    <property type="molecule type" value="Genomic_DNA"/>
</dbReference>
<protein>
    <submittedName>
        <fullName evidence="1">Uncharacterized protein</fullName>
    </submittedName>
</protein>
<proteinExistence type="predicted"/>
<accession>A0A2P5C6I0</accession>
<sequence length="85" mass="9281">MLEKTNPGIVTYSETDEMGCSKYLFMSLAVSIQGFRATCHLVLCVDRAFLKINYGGTMLAAIAQDANMQLYSIAFGAVDSENNES</sequence>
<evidence type="ECO:0000313" key="2">
    <source>
        <dbReference type="Proteomes" id="UP000237000"/>
    </source>
</evidence>
<dbReference type="STRING" id="63057.A0A2P5C6I0"/>
<dbReference type="OrthoDB" id="1139844at2759"/>
<dbReference type="PANTHER" id="PTHR31973:SF187">
    <property type="entry name" value="MUTATOR TRANSPOSASE MUDRA PROTEIN"/>
    <property type="match status" value="1"/>
</dbReference>
<dbReference type="PANTHER" id="PTHR31973">
    <property type="entry name" value="POLYPROTEIN, PUTATIVE-RELATED"/>
    <property type="match status" value="1"/>
</dbReference>
<dbReference type="Proteomes" id="UP000237000">
    <property type="component" value="Unassembled WGS sequence"/>
</dbReference>
<comment type="caution">
    <text evidence="1">The sequence shown here is derived from an EMBL/GenBank/DDBJ whole genome shotgun (WGS) entry which is preliminary data.</text>
</comment>
<gene>
    <name evidence="1" type="ORF">TorRG33x02_295700</name>
</gene>
<dbReference type="AlphaFoldDB" id="A0A2P5C6I0"/>
<evidence type="ECO:0000313" key="1">
    <source>
        <dbReference type="EMBL" id="PON56639.1"/>
    </source>
</evidence>
<keyword evidence="2" id="KW-1185">Reference proteome</keyword>